<proteinExistence type="predicted"/>
<comment type="caution">
    <text evidence="1">The sequence shown here is derived from an EMBL/GenBank/DDBJ whole genome shotgun (WGS) entry which is preliminary data.</text>
</comment>
<evidence type="ECO:0000313" key="2">
    <source>
        <dbReference type="Proteomes" id="UP001607303"/>
    </source>
</evidence>
<feature type="non-terminal residue" evidence="1">
    <location>
        <position position="1"/>
    </location>
</feature>
<sequence>NLITICLSIVILPDMENRFCNLTEISSHSPGSTCIYILYIRFHYTTSTTDPGPTAWRCLSASGASGFSANWRCIKPRLQIAPPSTPSASDISRHDRSCLFRFKKSKRSPRCPLEPQFVGASSAYSLFFASCPNNYYRTFELTSLIEVQSTTELETIKIGQRPYFVIISIFRKYYRPRSHRVEVAESGDPPANGNSTLKFACPSALRVSGLSENGRWTRPCLRKTPPSTQLQISRDNSLLWYPVKISKSLCGDRLSMSSDSAKLKSKTKEIV</sequence>
<reference evidence="1 2" key="1">
    <citation type="journal article" date="2024" name="Ann. Entomol. Soc. Am.">
        <title>Genomic analyses of the southern and eastern yellowjacket wasps (Hymenoptera: Vespidae) reveal evolutionary signatures of social life.</title>
        <authorList>
            <person name="Catto M.A."/>
            <person name="Caine P.B."/>
            <person name="Orr S.E."/>
            <person name="Hunt B.G."/>
            <person name="Goodisman M.A.D."/>
        </authorList>
    </citation>
    <scope>NUCLEOTIDE SEQUENCE [LARGE SCALE GENOMIC DNA]</scope>
    <source>
        <strain evidence="1">232</strain>
        <tissue evidence="1">Head and thorax</tissue>
    </source>
</reference>
<gene>
    <name evidence="1" type="ORF">V1477_016157</name>
</gene>
<dbReference type="AlphaFoldDB" id="A0ABD2BC80"/>
<name>A0ABD2BC80_VESMC</name>
<protein>
    <submittedName>
        <fullName evidence="1">Uncharacterized protein</fullName>
    </submittedName>
</protein>
<evidence type="ECO:0000313" key="1">
    <source>
        <dbReference type="EMBL" id="KAL2730346.1"/>
    </source>
</evidence>
<accession>A0ABD2BC80</accession>
<keyword evidence="2" id="KW-1185">Reference proteome</keyword>
<dbReference type="EMBL" id="JAYRBN010000091">
    <property type="protein sequence ID" value="KAL2730346.1"/>
    <property type="molecule type" value="Genomic_DNA"/>
</dbReference>
<dbReference type="Proteomes" id="UP001607303">
    <property type="component" value="Unassembled WGS sequence"/>
</dbReference>
<organism evidence="1 2">
    <name type="scientific">Vespula maculifrons</name>
    <name type="common">Eastern yellow jacket</name>
    <name type="synonym">Wasp</name>
    <dbReference type="NCBI Taxonomy" id="7453"/>
    <lineage>
        <taxon>Eukaryota</taxon>
        <taxon>Metazoa</taxon>
        <taxon>Ecdysozoa</taxon>
        <taxon>Arthropoda</taxon>
        <taxon>Hexapoda</taxon>
        <taxon>Insecta</taxon>
        <taxon>Pterygota</taxon>
        <taxon>Neoptera</taxon>
        <taxon>Endopterygota</taxon>
        <taxon>Hymenoptera</taxon>
        <taxon>Apocrita</taxon>
        <taxon>Aculeata</taxon>
        <taxon>Vespoidea</taxon>
        <taxon>Vespidae</taxon>
        <taxon>Vespinae</taxon>
        <taxon>Vespula</taxon>
    </lineage>
</organism>